<organism evidence="2">
    <name type="scientific">Sipha flava</name>
    <name type="common">yellow sugarcane aphid</name>
    <dbReference type="NCBI Taxonomy" id="143950"/>
    <lineage>
        <taxon>Eukaryota</taxon>
        <taxon>Metazoa</taxon>
        <taxon>Ecdysozoa</taxon>
        <taxon>Arthropoda</taxon>
        <taxon>Hexapoda</taxon>
        <taxon>Insecta</taxon>
        <taxon>Pterygota</taxon>
        <taxon>Neoptera</taxon>
        <taxon>Paraneoptera</taxon>
        <taxon>Hemiptera</taxon>
        <taxon>Sternorrhyncha</taxon>
        <taxon>Aphidomorpha</taxon>
        <taxon>Aphidoidea</taxon>
        <taxon>Aphididae</taxon>
        <taxon>Sipha</taxon>
    </lineage>
</organism>
<reference evidence="2" key="1">
    <citation type="submission" date="2018-04" db="EMBL/GenBank/DDBJ databases">
        <title>Transcriptome assembly of Sipha flava.</title>
        <authorList>
            <person name="Scully E.D."/>
            <person name="Geib S.M."/>
            <person name="Palmer N.A."/>
            <person name="Koch K."/>
            <person name="Bradshaw J."/>
            <person name="Heng-Moss T."/>
            <person name="Sarath G."/>
        </authorList>
    </citation>
    <scope>NUCLEOTIDE SEQUENCE</scope>
</reference>
<dbReference type="EMBL" id="GGMS01013630">
    <property type="protein sequence ID" value="MBY82833.1"/>
    <property type="molecule type" value="Transcribed_RNA"/>
</dbReference>
<protein>
    <submittedName>
        <fullName evidence="2">Uncharacterized protein</fullName>
    </submittedName>
</protein>
<evidence type="ECO:0000313" key="2">
    <source>
        <dbReference type="EMBL" id="MBY82833.1"/>
    </source>
</evidence>
<proteinExistence type="predicted"/>
<dbReference type="AlphaFoldDB" id="A0A2S2QYT3"/>
<keyword evidence="1" id="KW-0472">Membrane</keyword>
<accession>A0A2S2QYT3</accession>
<keyword evidence="1" id="KW-1133">Transmembrane helix</keyword>
<evidence type="ECO:0000256" key="1">
    <source>
        <dbReference type="SAM" id="Phobius"/>
    </source>
</evidence>
<keyword evidence="1" id="KW-0812">Transmembrane</keyword>
<feature type="transmembrane region" description="Helical" evidence="1">
    <location>
        <begin position="103"/>
        <end position="123"/>
    </location>
</feature>
<sequence>MYIIRDPTAVECCLCAPSRGGHSSSCDSRQISVFFFYSFRSFNDSGNNPTTPPPKPSLRRTAATCARARRIYNRSSSTSPPPRPPRLLLLFRPRGFGTPYGRLYHRTIVFIFPLLLCSAHTFFTLTVRPSDP</sequence>
<name>A0A2S2QYT3_9HEMI</name>
<gene>
    <name evidence="2" type="ORF">g.159368</name>
</gene>